<dbReference type="PROSITE" id="PS51779">
    <property type="entry name" value="POTRA"/>
    <property type="match status" value="5"/>
</dbReference>
<keyword evidence="3" id="KW-0812">Transmembrane</keyword>
<dbReference type="GO" id="GO:0071709">
    <property type="term" value="P:membrane assembly"/>
    <property type="evidence" value="ECO:0007669"/>
    <property type="project" value="InterPro"/>
</dbReference>
<evidence type="ECO:0000256" key="5">
    <source>
        <dbReference type="ARBA" id="ARBA00023136"/>
    </source>
</evidence>
<feature type="domain" description="POTRA" evidence="9">
    <location>
        <begin position="235"/>
        <end position="312"/>
    </location>
</feature>
<dbReference type="Gene3D" id="3.10.20.310">
    <property type="entry name" value="membrane protein fhac"/>
    <property type="match status" value="5"/>
</dbReference>
<feature type="signal peptide" evidence="8">
    <location>
        <begin position="1"/>
        <end position="26"/>
    </location>
</feature>
<feature type="domain" description="POTRA" evidence="9">
    <location>
        <begin position="404"/>
        <end position="485"/>
    </location>
</feature>
<dbReference type="NCBIfam" id="TIGR03303">
    <property type="entry name" value="OM_YaeT"/>
    <property type="match status" value="1"/>
</dbReference>
<keyword evidence="4" id="KW-0677">Repeat</keyword>
<dbReference type="PANTHER" id="PTHR12815:SF18">
    <property type="entry name" value="SORTING AND ASSEMBLY MACHINERY COMPONENT 50 HOMOLOG"/>
    <property type="match status" value="1"/>
</dbReference>
<evidence type="ECO:0000313" key="11">
    <source>
        <dbReference type="Proteomes" id="UP000503840"/>
    </source>
</evidence>
<keyword evidence="6" id="KW-0998">Cell outer membrane</keyword>
<protein>
    <recommendedName>
        <fullName evidence="7">Outer membrane protein assembly factor BamA</fullName>
    </recommendedName>
</protein>
<evidence type="ECO:0000256" key="3">
    <source>
        <dbReference type="ARBA" id="ARBA00022692"/>
    </source>
</evidence>
<dbReference type="InterPro" id="IPR023707">
    <property type="entry name" value="OM_assembly_BamA"/>
</dbReference>
<dbReference type="InterPro" id="IPR000184">
    <property type="entry name" value="Bac_surfAg_D15"/>
</dbReference>
<sequence>MIKLFRPCFAMVFFALFLLTSAGAHAAPVQDTKIIVLPFEVNAGEDLKYLEESLPQLITERLAAKGFTVIPQNQVMALIQQQGITELSIAAVRDISLLSGASYAVYGSFNQIGEDVSIDARLVEAYGLQPAKPVFIAKNGLINIIPAVDELVEVASNEMQSKNTIAKISVKGTKILDPDVVLMRIRTRKGDGLDGKQLNEDIKRIFDLGYFSDVKASVDQTREGMELVFTVVEKSRIEKIVIEGSDAVDEEDILAAMSSKTGAVLNEKLLAQDIEKVLELYRKEGYYLAKLSHKVEEHANHSASLVFTVEEGKKLYISEVKLQGAEQLDPDEVLDELALSPHNMLSWYTGSGVLREDYLERDTAAIGAYYLNRGFMDVVVGEPQVEYLEEGIVITFRVKEGKRYKVGNVAFKGDLIEPDDVLLGIVGLDEWKADETYLSYSQLQDDTNKLTDYYTQHGYAFADVDYDTNKVDEETIDVTYKVTKKNKVYVRNVSITGNTQTRDNVIRRDVLLADGEVFDGEKLRKSNRKLNNLGFFSAAEVEMVPTEKPDEVDLKVKVKEQNTGALMAGVGWNSWGGVGISGSITEKNLWGKGYTASAKAAFGGKYNRYDLYFYNPRLNDSKYSLSVNSYLSKNEYDDYTTSILGTTTEVGRPITDKTKVFAGYRLDFYNIYEVDEEASRHIKMRAGNRVASVVSTSVVRNTIDDPMRPTSGSRISGRAEYGGGILQGDDDFIKLVGDARAYYALNKDHVLMGRVKGGTLQEGSSGEEVPLIERFWIGGINSVRGYETSDFAVLNEDGDKIGGTRMAFVNFEYQWYFNNDFGMQLVPFFDAGMNHDDTYDREGSDEILMSYGLEWRWKSPLGDLRFAYGIPISKVDGDEQDPRFEFAMGQAF</sequence>
<evidence type="ECO:0000256" key="4">
    <source>
        <dbReference type="ARBA" id="ARBA00022737"/>
    </source>
</evidence>
<feature type="domain" description="POTRA" evidence="9">
    <location>
        <begin position="163"/>
        <end position="234"/>
    </location>
</feature>
<evidence type="ECO:0000256" key="7">
    <source>
        <dbReference type="NCBIfam" id="TIGR03303"/>
    </source>
</evidence>
<dbReference type="PANTHER" id="PTHR12815">
    <property type="entry name" value="SORTING AND ASSEMBLY MACHINERY SAMM50 PROTEIN FAMILY MEMBER"/>
    <property type="match status" value="1"/>
</dbReference>
<organism evidence="10 11">
    <name type="scientific">Desulfovibrio subterraneus</name>
    <dbReference type="NCBI Taxonomy" id="2718620"/>
    <lineage>
        <taxon>Bacteria</taxon>
        <taxon>Pseudomonadati</taxon>
        <taxon>Thermodesulfobacteriota</taxon>
        <taxon>Desulfovibrionia</taxon>
        <taxon>Desulfovibrionales</taxon>
        <taxon>Desulfovibrionaceae</taxon>
        <taxon>Desulfovibrio</taxon>
    </lineage>
</organism>
<keyword evidence="5" id="KW-0472">Membrane</keyword>
<feature type="domain" description="POTRA" evidence="9">
    <location>
        <begin position="488"/>
        <end position="561"/>
    </location>
</feature>
<dbReference type="Proteomes" id="UP000503840">
    <property type="component" value="Unassembled WGS sequence"/>
</dbReference>
<dbReference type="Gene3D" id="3.40.50.10610">
    <property type="entry name" value="ABC-type transport auxiliary lipoprotein component"/>
    <property type="match status" value="1"/>
</dbReference>
<reference evidence="10 11" key="1">
    <citation type="submission" date="2020-05" db="EMBL/GenBank/DDBJ databases">
        <title>Draft genome sequence of Desulfovibrio sp. strain HN2T.</title>
        <authorList>
            <person name="Ueno A."/>
            <person name="Tamazawa S."/>
            <person name="Tamamura S."/>
            <person name="Murakami T."/>
            <person name="Kiyama T."/>
            <person name="Inomata H."/>
            <person name="Amano Y."/>
            <person name="Miyakawa K."/>
            <person name="Tamaki H."/>
            <person name="Naganuma T."/>
            <person name="Kaneko K."/>
        </authorList>
    </citation>
    <scope>NUCLEOTIDE SEQUENCE [LARGE SCALE GENOMIC DNA]</scope>
    <source>
        <strain evidence="10 11">HN2</strain>
    </source>
</reference>
<dbReference type="RefSeq" id="WP_174403478.1">
    <property type="nucleotide sequence ID" value="NZ_BLVO01000004.1"/>
</dbReference>
<dbReference type="Pfam" id="PF01103">
    <property type="entry name" value="Omp85"/>
    <property type="match status" value="1"/>
</dbReference>
<evidence type="ECO:0000256" key="6">
    <source>
        <dbReference type="ARBA" id="ARBA00023237"/>
    </source>
</evidence>
<comment type="caution">
    <text evidence="10">The sequence shown here is derived from an EMBL/GenBank/DDBJ whole genome shotgun (WGS) entry which is preliminary data.</text>
</comment>
<accession>A0A7J0BDK1</accession>
<proteinExistence type="predicted"/>
<comment type="subcellular location">
    <subcellularLocation>
        <location evidence="1">Membrane</location>
    </subcellularLocation>
</comment>
<keyword evidence="2" id="KW-1134">Transmembrane beta strand</keyword>
<dbReference type="EMBL" id="BLVO01000004">
    <property type="protein sequence ID" value="GFM31770.1"/>
    <property type="molecule type" value="Genomic_DNA"/>
</dbReference>
<keyword evidence="11" id="KW-1185">Reference proteome</keyword>
<evidence type="ECO:0000313" key="10">
    <source>
        <dbReference type="EMBL" id="GFM31770.1"/>
    </source>
</evidence>
<gene>
    <name evidence="10" type="ORF">DSM101010T_01350</name>
</gene>
<evidence type="ECO:0000256" key="1">
    <source>
        <dbReference type="ARBA" id="ARBA00004370"/>
    </source>
</evidence>
<dbReference type="InterPro" id="IPR010827">
    <property type="entry name" value="BamA/TamA_POTRA"/>
</dbReference>
<evidence type="ECO:0000256" key="8">
    <source>
        <dbReference type="SAM" id="SignalP"/>
    </source>
</evidence>
<feature type="chain" id="PRO_5029576094" description="Outer membrane protein assembly factor BamA" evidence="8">
    <location>
        <begin position="27"/>
        <end position="892"/>
    </location>
</feature>
<dbReference type="Pfam" id="PF07244">
    <property type="entry name" value="POTRA"/>
    <property type="match status" value="5"/>
</dbReference>
<keyword evidence="8" id="KW-0732">Signal</keyword>
<dbReference type="InterPro" id="IPR034746">
    <property type="entry name" value="POTRA"/>
</dbReference>
<feature type="domain" description="POTRA" evidence="9">
    <location>
        <begin position="315"/>
        <end position="401"/>
    </location>
</feature>
<dbReference type="InterPro" id="IPR039910">
    <property type="entry name" value="D15-like"/>
</dbReference>
<evidence type="ECO:0000256" key="2">
    <source>
        <dbReference type="ARBA" id="ARBA00022452"/>
    </source>
</evidence>
<evidence type="ECO:0000259" key="9">
    <source>
        <dbReference type="PROSITE" id="PS51779"/>
    </source>
</evidence>
<dbReference type="GO" id="GO:0009279">
    <property type="term" value="C:cell outer membrane"/>
    <property type="evidence" value="ECO:0007669"/>
    <property type="project" value="UniProtKB-UniRule"/>
</dbReference>
<dbReference type="Gene3D" id="2.40.160.50">
    <property type="entry name" value="membrane protein fhac: a member of the omp85/tpsb transporter family"/>
    <property type="match status" value="1"/>
</dbReference>
<name>A0A7J0BDK1_9BACT</name>
<dbReference type="PIRSF" id="PIRSF006076">
    <property type="entry name" value="OM_assembly_OMP85"/>
    <property type="match status" value="1"/>
</dbReference>
<dbReference type="AlphaFoldDB" id="A0A7J0BDK1"/>